<sequence length="358" mass="41721">MISYKKCPGCGVILQTTTPNNLGYVETLTQDYCYRCFRLTHYNELVTYNITAIDFLAKLRQDYHLNWHYFYVLDVYDLDGTRNLELEQLLQNNKVTLIINKIDLVNKLINANKIITYISELFRNSVLFSKIEDIILVSGLKNYGLDELWRYIKRQDNDLVFVGSSNTGKSTLLNSLIKLINKKQKITVSNNLATTLDKIVVNLGTRQKVYDTPGIINKHSLLPYLAENNKNMLTKQLLKPITFQLSAEQTIFYEELASFSYLMGLKTSFHFYKNNNLKLHRTKLSNKDYYFTQHLPTAVVRLQDYQEWNERMIEIKELGNYSLFIAGLGWISFKGQSGQKIMVGTHQNIKITLRKQFI</sequence>
<dbReference type="PANTHER" id="PTHR46434">
    <property type="entry name" value="GENETIC INTERACTOR OF PROHIBITINS 3, MITOCHONDRIAL"/>
    <property type="match status" value="1"/>
</dbReference>
<dbReference type="EMBL" id="CP010899">
    <property type="protein sequence ID" value="ALA97699.1"/>
    <property type="molecule type" value="Genomic_DNA"/>
</dbReference>
<dbReference type="Pfam" id="PF01926">
    <property type="entry name" value="MMR_HSR1"/>
    <property type="match status" value="1"/>
</dbReference>
<protein>
    <submittedName>
        <fullName evidence="3">GTP-binding protein YqeH</fullName>
    </submittedName>
</protein>
<dbReference type="PATRIC" id="fig|273035.7.peg.987"/>
<name>A0A0K2JGI2_SPIKU</name>
<evidence type="ECO:0000259" key="2">
    <source>
        <dbReference type="Pfam" id="PF21516"/>
    </source>
</evidence>
<dbReference type="Pfam" id="PF21516">
    <property type="entry name" value="YqeH-like_C"/>
    <property type="match status" value="1"/>
</dbReference>
<dbReference type="InterPro" id="IPR048422">
    <property type="entry name" value="NOA1/YqeH-like_C"/>
</dbReference>
<accession>A0A0K2JGI2</accession>
<dbReference type="InterPro" id="IPR050896">
    <property type="entry name" value="Mito_lipid_metab_GTPase"/>
</dbReference>
<dbReference type="AlphaFoldDB" id="A0A0K2JGI2"/>
<dbReference type="STRING" id="273035.SKUN_00809"/>
<dbReference type="Gene3D" id="3.40.50.300">
    <property type="entry name" value="P-loop containing nucleotide triphosphate hydrolases"/>
    <property type="match status" value="1"/>
</dbReference>
<evidence type="ECO:0000313" key="4">
    <source>
        <dbReference type="Proteomes" id="UP000062963"/>
    </source>
</evidence>
<dbReference type="RefSeq" id="WP_053390915.1">
    <property type="nucleotide sequence ID" value="NZ_CP010899.1"/>
</dbReference>
<organism evidence="3 4">
    <name type="scientific">Spiroplasma kunkelii CR2-3x</name>
    <dbReference type="NCBI Taxonomy" id="273035"/>
    <lineage>
        <taxon>Bacteria</taxon>
        <taxon>Bacillati</taxon>
        <taxon>Mycoplasmatota</taxon>
        <taxon>Mollicutes</taxon>
        <taxon>Entomoplasmatales</taxon>
        <taxon>Spiroplasmataceae</taxon>
        <taxon>Spiroplasma</taxon>
    </lineage>
</organism>
<dbReference type="SUPFAM" id="SSF52540">
    <property type="entry name" value="P-loop containing nucleoside triphosphate hydrolases"/>
    <property type="match status" value="1"/>
</dbReference>
<feature type="domain" description="G" evidence="1">
    <location>
        <begin position="159"/>
        <end position="218"/>
    </location>
</feature>
<dbReference type="InterPro" id="IPR027417">
    <property type="entry name" value="P-loop_NTPase"/>
</dbReference>
<dbReference type="OrthoDB" id="9773841at2"/>
<dbReference type="PANTHER" id="PTHR46434:SF1">
    <property type="entry name" value="GENETIC INTERACTOR OF PROHIBITINS 3, MITOCHONDRIAL"/>
    <property type="match status" value="1"/>
</dbReference>
<dbReference type="KEGG" id="skn:SKUN_00809"/>
<reference evidence="3 4" key="1">
    <citation type="journal article" date="2015" name="Genome Announc.">
        <title>Complete Genome Sequence of Spiroplasma kunkelii Strain CR2-3x, Causal Agent of Corn Stunt Disease in Zea mays L.</title>
        <authorList>
            <person name="Davis R.E."/>
            <person name="Shao J."/>
            <person name="Dally E.L."/>
            <person name="Zhao Y."/>
            <person name="Gasparich G.E."/>
            <person name="Gaynor B.J."/>
            <person name="Athey J.C."/>
            <person name="Harrison N.A."/>
            <person name="Donofrio N."/>
        </authorList>
    </citation>
    <scope>NUCLEOTIDE SEQUENCE [LARGE SCALE GENOMIC DNA]</scope>
    <source>
        <strain evidence="3 4">CR2-3x</strain>
    </source>
</reference>
<feature type="domain" description="NOA1/YqeH-like C-terminal" evidence="2">
    <location>
        <begin position="266"/>
        <end position="355"/>
    </location>
</feature>
<dbReference type="NCBIfam" id="TIGR03597">
    <property type="entry name" value="GTPase_YqeH"/>
    <property type="match status" value="1"/>
</dbReference>
<evidence type="ECO:0000313" key="3">
    <source>
        <dbReference type="EMBL" id="ALA97699.1"/>
    </source>
</evidence>
<dbReference type="GO" id="GO:0005525">
    <property type="term" value="F:GTP binding"/>
    <property type="evidence" value="ECO:0007669"/>
    <property type="project" value="InterPro"/>
</dbReference>
<keyword evidence="4" id="KW-1185">Reference proteome</keyword>
<dbReference type="Proteomes" id="UP000062963">
    <property type="component" value="Chromosome"/>
</dbReference>
<dbReference type="CDD" id="cd01855">
    <property type="entry name" value="YqeH"/>
    <property type="match status" value="1"/>
</dbReference>
<evidence type="ECO:0000259" key="1">
    <source>
        <dbReference type="Pfam" id="PF01926"/>
    </source>
</evidence>
<proteinExistence type="predicted"/>
<dbReference type="InterPro" id="IPR006073">
    <property type="entry name" value="GTP-bd"/>
</dbReference>
<dbReference type="InterPro" id="IPR019988">
    <property type="entry name" value="GTP-bd_ribosome_bgen_YqeH"/>
</dbReference>
<gene>
    <name evidence="3" type="primary">yqeH</name>
    <name evidence="3" type="ORF">SKUN_00809</name>
</gene>